<name>Q8LMW4_ORYSJ</name>
<reference evidence="3" key="1">
    <citation type="journal article" date="2005" name="Nature">
        <title>The map-based sequence of the rice genome.</title>
        <authorList>
            <consortium name="International rice genome sequencing project (IRGSP)"/>
            <person name="Matsumoto T."/>
            <person name="Wu J."/>
            <person name="Kanamori H."/>
            <person name="Katayose Y."/>
            <person name="Fujisawa M."/>
            <person name="Namiki N."/>
            <person name="Mizuno H."/>
            <person name="Yamamoto K."/>
            <person name="Antonio B.A."/>
            <person name="Baba T."/>
            <person name="Sakata K."/>
            <person name="Nagamura Y."/>
            <person name="Aoki H."/>
            <person name="Arikawa K."/>
            <person name="Arita K."/>
            <person name="Bito T."/>
            <person name="Chiden Y."/>
            <person name="Fujitsuka N."/>
            <person name="Fukunaka R."/>
            <person name="Hamada M."/>
            <person name="Harada C."/>
            <person name="Hayashi A."/>
            <person name="Hijishita S."/>
            <person name="Honda M."/>
            <person name="Hosokawa S."/>
            <person name="Ichikawa Y."/>
            <person name="Idonuma A."/>
            <person name="Iijima M."/>
            <person name="Ikeda M."/>
            <person name="Ikeno M."/>
            <person name="Ito K."/>
            <person name="Ito S."/>
            <person name="Ito T."/>
            <person name="Ito Y."/>
            <person name="Ito Y."/>
            <person name="Iwabuchi A."/>
            <person name="Kamiya K."/>
            <person name="Karasawa W."/>
            <person name="Kurita K."/>
            <person name="Katagiri S."/>
            <person name="Kikuta A."/>
            <person name="Kobayashi H."/>
            <person name="Kobayashi N."/>
            <person name="Machita K."/>
            <person name="Maehara T."/>
            <person name="Masukawa M."/>
            <person name="Mizubayashi T."/>
            <person name="Mukai Y."/>
            <person name="Nagasaki H."/>
            <person name="Nagata Y."/>
            <person name="Naito S."/>
            <person name="Nakashima M."/>
            <person name="Nakama Y."/>
            <person name="Nakamichi Y."/>
            <person name="Nakamura M."/>
            <person name="Meguro A."/>
            <person name="Negishi M."/>
            <person name="Ohta I."/>
            <person name="Ohta T."/>
            <person name="Okamoto M."/>
            <person name="Ono N."/>
            <person name="Saji S."/>
            <person name="Sakaguchi M."/>
            <person name="Sakai K."/>
            <person name="Shibata M."/>
            <person name="Shimokawa T."/>
            <person name="Song J."/>
            <person name="Takazaki Y."/>
            <person name="Terasawa K."/>
            <person name="Tsugane M."/>
            <person name="Tsuji K."/>
            <person name="Ueda S."/>
            <person name="Waki K."/>
            <person name="Yamagata H."/>
            <person name="Yamamoto M."/>
            <person name="Yamamoto S."/>
            <person name="Yamane H."/>
            <person name="Yoshiki S."/>
            <person name="Yoshihara R."/>
            <person name="Yukawa K."/>
            <person name="Zhong H."/>
            <person name="Yano M."/>
            <person name="Yuan Q."/>
            <person name="Ouyang S."/>
            <person name="Liu J."/>
            <person name="Jones K.M."/>
            <person name="Gansberger K."/>
            <person name="Moffat K."/>
            <person name="Hill J."/>
            <person name="Bera J."/>
            <person name="Fadrosh D."/>
            <person name="Jin S."/>
            <person name="Johri S."/>
            <person name="Kim M."/>
            <person name="Overton L."/>
            <person name="Reardon M."/>
            <person name="Tsitrin T."/>
            <person name="Vuong H."/>
            <person name="Weaver B."/>
            <person name="Ciecko A."/>
            <person name="Tallon L."/>
            <person name="Jackson J."/>
            <person name="Pai G."/>
            <person name="Aken S.V."/>
            <person name="Utterback T."/>
            <person name="Reidmuller S."/>
            <person name="Feldblyum T."/>
            <person name="Hsiao J."/>
            <person name="Zismann V."/>
            <person name="Iobst S."/>
            <person name="de Vazeille A.R."/>
            <person name="Buell C.R."/>
            <person name="Ying K."/>
            <person name="Li Y."/>
            <person name="Lu T."/>
            <person name="Huang Y."/>
            <person name="Zhao Q."/>
            <person name="Feng Q."/>
            <person name="Zhang L."/>
            <person name="Zhu J."/>
            <person name="Weng Q."/>
            <person name="Mu J."/>
            <person name="Lu Y."/>
            <person name="Fan D."/>
            <person name="Liu Y."/>
            <person name="Guan J."/>
            <person name="Zhang Y."/>
            <person name="Yu S."/>
            <person name="Liu X."/>
            <person name="Zhang Y."/>
            <person name="Hong G."/>
            <person name="Han B."/>
            <person name="Choisne N."/>
            <person name="Demange N."/>
            <person name="Orjeda G."/>
            <person name="Samain S."/>
            <person name="Cattolico L."/>
            <person name="Pelletier E."/>
            <person name="Couloux A."/>
            <person name="Segurens B."/>
            <person name="Wincker P."/>
            <person name="D'Hont A."/>
            <person name="Scarpelli C."/>
            <person name="Weissenbach J."/>
            <person name="Salanoubat M."/>
            <person name="Quetier F."/>
            <person name="Yu Y."/>
            <person name="Kim H.R."/>
            <person name="Rambo T."/>
            <person name="Currie J."/>
            <person name="Collura K."/>
            <person name="Luo M."/>
            <person name="Yang T."/>
            <person name="Ammiraju J.S.S."/>
            <person name="Engler F."/>
            <person name="Soderlund C."/>
            <person name="Wing R.A."/>
            <person name="Palmer L.E."/>
            <person name="de la Bastide M."/>
            <person name="Spiegel L."/>
            <person name="Nascimento L."/>
            <person name="Zutavern T."/>
            <person name="O'Shaughnessy A."/>
            <person name="Dike S."/>
            <person name="Dedhia N."/>
            <person name="Preston R."/>
            <person name="Balija V."/>
            <person name="McCombie W.R."/>
            <person name="Chow T."/>
            <person name="Chen H."/>
            <person name="Chung M."/>
            <person name="Chen C."/>
            <person name="Shaw J."/>
            <person name="Wu H."/>
            <person name="Hsiao K."/>
            <person name="Chao Y."/>
            <person name="Chu M."/>
            <person name="Cheng C."/>
            <person name="Hour A."/>
            <person name="Lee P."/>
            <person name="Lin S."/>
            <person name="Lin Y."/>
            <person name="Liou J."/>
            <person name="Liu S."/>
            <person name="Hsing Y."/>
            <person name="Raghuvanshi S."/>
            <person name="Mohanty A."/>
            <person name="Bharti A.K."/>
            <person name="Gaur A."/>
            <person name="Gupta V."/>
            <person name="Kumar D."/>
            <person name="Ravi V."/>
            <person name="Vij S."/>
            <person name="Kapur A."/>
            <person name="Khurana P."/>
            <person name="Khurana P."/>
            <person name="Khurana J.P."/>
            <person name="Tyagi A.K."/>
            <person name="Gaikwad K."/>
            <person name="Singh A."/>
            <person name="Dalal V."/>
            <person name="Srivastava S."/>
            <person name="Dixit A."/>
            <person name="Pal A.K."/>
            <person name="Ghazi I.A."/>
            <person name="Yadav M."/>
            <person name="Pandit A."/>
            <person name="Bhargava A."/>
            <person name="Sureshbabu K."/>
            <person name="Batra K."/>
            <person name="Sharma T.R."/>
            <person name="Mohapatra T."/>
            <person name="Singh N.K."/>
            <person name="Messing J."/>
            <person name="Nelson A.B."/>
            <person name="Fuks G."/>
            <person name="Kavchok S."/>
            <person name="Keizer G."/>
            <person name="Linton E."/>
            <person name="Llaca V."/>
            <person name="Song R."/>
            <person name="Tanyolac B."/>
            <person name="Young S."/>
            <person name="Ho-Il K."/>
            <person name="Hahn J.H."/>
            <person name="Sangsakoo G."/>
            <person name="Vanavichit A."/>
            <person name="de Mattos Luiz.A.T."/>
            <person name="Zimmer P.D."/>
            <person name="Malone G."/>
            <person name="Dellagostin O."/>
            <person name="de Oliveira A.C."/>
            <person name="Bevan M."/>
            <person name="Bancroft I."/>
            <person name="Minx P."/>
            <person name="Cordum H."/>
            <person name="Wilson R."/>
            <person name="Cheng Z."/>
            <person name="Jin W."/>
            <person name="Jiang J."/>
            <person name="Leong S.A."/>
            <person name="Iwama H."/>
            <person name="Gojobori T."/>
            <person name="Itoh T."/>
            <person name="Niimura Y."/>
            <person name="Fujii Y."/>
            <person name="Habara T."/>
            <person name="Sakai H."/>
            <person name="Sato Y."/>
            <person name="Wilson G."/>
            <person name="Kumar K."/>
            <person name="McCouch S."/>
            <person name="Juretic N."/>
            <person name="Hoen D."/>
            <person name="Wright S."/>
            <person name="Bruskiewich R."/>
            <person name="Bureau T."/>
            <person name="Miyao A."/>
            <person name="Hirochika H."/>
            <person name="Nishikawa T."/>
            <person name="Kadowaki K."/>
            <person name="Sugiura M."/>
            <person name="Burr B."/>
            <person name="Sasaki T."/>
        </authorList>
    </citation>
    <scope>NUCLEOTIDE SEQUENCE [LARGE SCALE GENOMIC DNA]</scope>
    <source>
        <strain evidence="3">cv. Nipponbare</strain>
    </source>
</reference>
<accession>Q8LMW4</accession>
<evidence type="ECO:0000313" key="2">
    <source>
        <dbReference type="EMBL" id="AAM93441.1"/>
    </source>
</evidence>
<proteinExistence type="predicted"/>
<dbReference type="EMBL" id="AC097278">
    <property type="protein sequence ID" value="AAM93441.1"/>
    <property type="molecule type" value="Genomic_DNA"/>
</dbReference>
<protein>
    <submittedName>
        <fullName evidence="2">Uncharacterized protein</fullName>
    </submittedName>
</protein>
<evidence type="ECO:0000313" key="3">
    <source>
        <dbReference type="Proteomes" id="UP000000763"/>
    </source>
</evidence>
<dbReference type="AlphaFoldDB" id="Q8LMW4"/>
<reference evidence="3" key="2">
    <citation type="journal article" date="2008" name="Nucleic Acids Res.">
        <title>The rice annotation project database (RAP-DB): 2008 update.</title>
        <authorList>
            <consortium name="The rice annotation project (RAP)"/>
        </authorList>
    </citation>
    <scope>GENOME REANNOTATION</scope>
    <source>
        <strain evidence="3">cv. Nipponbare</strain>
    </source>
</reference>
<organism evidence="2 3">
    <name type="scientific">Oryza sativa subsp. japonica</name>
    <name type="common">Rice</name>
    <dbReference type="NCBI Taxonomy" id="39947"/>
    <lineage>
        <taxon>Eukaryota</taxon>
        <taxon>Viridiplantae</taxon>
        <taxon>Streptophyta</taxon>
        <taxon>Embryophyta</taxon>
        <taxon>Tracheophyta</taxon>
        <taxon>Spermatophyta</taxon>
        <taxon>Magnoliopsida</taxon>
        <taxon>Liliopsida</taxon>
        <taxon>Poales</taxon>
        <taxon>Poaceae</taxon>
        <taxon>BOP clade</taxon>
        <taxon>Oryzoideae</taxon>
        <taxon>Oryzeae</taxon>
        <taxon>Oryzinae</taxon>
        <taxon>Oryza</taxon>
        <taxon>Oryza sativa</taxon>
    </lineage>
</organism>
<feature type="region of interest" description="Disordered" evidence="1">
    <location>
        <begin position="47"/>
        <end position="98"/>
    </location>
</feature>
<feature type="compositionally biased region" description="Polar residues" evidence="1">
    <location>
        <begin position="47"/>
        <end position="77"/>
    </location>
</feature>
<sequence>MAGQTVPTMAGQTVYYAGQTVPTIAGQTVPYHGQIAPPVAGLTAPLTTGQTGPWAGQTGSWEFLQKQSPRTVPSHSNPRQDHFPQKNRSGGSKVKKVKKVWVRKEVKAPEVVAINEESQDVHVPTGDAAKTIQAEKTKADAIAVDIGCLTEPACRSNRQTTAGLTDGLQPV</sequence>
<dbReference type="Proteomes" id="UP000000763">
    <property type="component" value="Chromosome 10"/>
</dbReference>
<evidence type="ECO:0000256" key="1">
    <source>
        <dbReference type="SAM" id="MobiDB-lite"/>
    </source>
</evidence>
<gene>
    <name evidence="2" type="primary">OSJNBa0040E17.17</name>
</gene>